<keyword evidence="1" id="KW-1133">Transmembrane helix</keyword>
<dbReference type="EMBL" id="JBJKTR010000004">
    <property type="protein sequence ID" value="KAL3370432.1"/>
    <property type="molecule type" value="Genomic_DNA"/>
</dbReference>
<keyword evidence="1" id="KW-0472">Membrane</keyword>
<proteinExistence type="predicted"/>
<keyword evidence="1" id="KW-0812">Transmembrane</keyword>
<reference evidence="2 3" key="1">
    <citation type="submission" date="2024-05" db="EMBL/GenBank/DDBJ databases">
        <title>De novo assembly of an allotetraploid wild potato.</title>
        <authorList>
            <person name="Hosaka A.J."/>
        </authorList>
    </citation>
    <scope>NUCLEOTIDE SEQUENCE [LARGE SCALE GENOMIC DNA]</scope>
    <source>
        <tissue evidence="2">Young leaves</tissue>
    </source>
</reference>
<gene>
    <name evidence="2" type="ORF">AABB24_007463</name>
</gene>
<evidence type="ECO:0000313" key="3">
    <source>
        <dbReference type="Proteomes" id="UP001627284"/>
    </source>
</evidence>
<dbReference type="AlphaFoldDB" id="A0ABD2UNQ6"/>
<feature type="transmembrane region" description="Helical" evidence="1">
    <location>
        <begin position="76"/>
        <end position="98"/>
    </location>
</feature>
<name>A0ABD2UNQ6_9SOLN</name>
<feature type="transmembrane region" description="Helical" evidence="1">
    <location>
        <begin position="29"/>
        <end position="56"/>
    </location>
</feature>
<sequence length="138" mass="15521">MVNSSKDVILKIKAKSSEMLLRFVTKNMFSFVLVSAVDCLGVVGVEFHLFPCFVLYDCYLELQDPSLDISPSAPLFFVLILIYRTPLFGIPSTINYSYMELLRILSTDLIFFGYPGGLNYIKLALVADVTYAGYYVAN</sequence>
<dbReference type="Proteomes" id="UP001627284">
    <property type="component" value="Unassembled WGS sequence"/>
</dbReference>
<dbReference type="EMBL" id="JBJKTR010000004">
    <property type="protein sequence ID" value="KAL3370430.1"/>
    <property type="molecule type" value="Genomic_DNA"/>
</dbReference>
<dbReference type="EMBL" id="JBJKTR010000004">
    <property type="protein sequence ID" value="KAL3370434.1"/>
    <property type="molecule type" value="Genomic_DNA"/>
</dbReference>
<dbReference type="EMBL" id="JBJKTR010000004">
    <property type="protein sequence ID" value="KAL3370433.1"/>
    <property type="molecule type" value="Genomic_DNA"/>
</dbReference>
<dbReference type="EMBL" id="JBJKTR010000004">
    <property type="protein sequence ID" value="KAL3370431.1"/>
    <property type="molecule type" value="Genomic_DNA"/>
</dbReference>
<evidence type="ECO:0000256" key="1">
    <source>
        <dbReference type="SAM" id="Phobius"/>
    </source>
</evidence>
<evidence type="ECO:0000313" key="2">
    <source>
        <dbReference type="EMBL" id="KAL3370432.1"/>
    </source>
</evidence>
<organism evidence="2 3">
    <name type="scientific">Solanum stoloniferum</name>
    <dbReference type="NCBI Taxonomy" id="62892"/>
    <lineage>
        <taxon>Eukaryota</taxon>
        <taxon>Viridiplantae</taxon>
        <taxon>Streptophyta</taxon>
        <taxon>Embryophyta</taxon>
        <taxon>Tracheophyta</taxon>
        <taxon>Spermatophyta</taxon>
        <taxon>Magnoliopsida</taxon>
        <taxon>eudicotyledons</taxon>
        <taxon>Gunneridae</taxon>
        <taxon>Pentapetalae</taxon>
        <taxon>asterids</taxon>
        <taxon>lamiids</taxon>
        <taxon>Solanales</taxon>
        <taxon>Solanaceae</taxon>
        <taxon>Solanoideae</taxon>
        <taxon>Solaneae</taxon>
        <taxon>Solanum</taxon>
    </lineage>
</organism>
<comment type="caution">
    <text evidence="2">The sequence shown here is derived from an EMBL/GenBank/DDBJ whole genome shotgun (WGS) entry which is preliminary data.</text>
</comment>
<protein>
    <submittedName>
        <fullName evidence="2">Uncharacterized protein</fullName>
    </submittedName>
</protein>
<accession>A0ABD2UNQ6</accession>
<keyword evidence="3" id="KW-1185">Reference proteome</keyword>